<proteinExistence type="predicted"/>
<name>A0A8F9TXI2_9BACT</name>
<evidence type="ECO:0000313" key="2">
    <source>
        <dbReference type="Proteomes" id="UP000825051"/>
    </source>
</evidence>
<gene>
    <name evidence="1" type="ORF">K0B96_01670</name>
</gene>
<dbReference type="RefSeq" id="WP_220163117.1">
    <property type="nucleotide sequence ID" value="NZ_CP080507.1"/>
</dbReference>
<evidence type="ECO:0000313" key="1">
    <source>
        <dbReference type="EMBL" id="QYM79352.1"/>
    </source>
</evidence>
<keyword evidence="2" id="KW-1185">Reference proteome</keyword>
<dbReference type="KEGG" id="ole:K0B96_01670"/>
<reference evidence="1" key="1">
    <citation type="submission" date="2021-08" db="EMBL/GenBank/DDBJ databases">
        <title>Genome of a novel bacterium of the phylum Verrucomicrobia, Oleiharenicola sp. KSB-15.</title>
        <authorList>
            <person name="Chung J.-H."/>
            <person name="Ahn J.-H."/>
            <person name="Yoon Y."/>
            <person name="Kim D.-Y."/>
            <person name="An S.-H."/>
            <person name="Park I."/>
            <person name="Yeon J."/>
        </authorList>
    </citation>
    <scope>NUCLEOTIDE SEQUENCE</scope>
    <source>
        <strain evidence="1">KSB-15</strain>
    </source>
</reference>
<accession>A0A8F9TXI2</accession>
<protein>
    <submittedName>
        <fullName evidence="1">Uncharacterized protein</fullName>
    </submittedName>
</protein>
<organism evidence="1 2">
    <name type="scientific">Horticoccus luteus</name>
    <dbReference type="NCBI Taxonomy" id="2862869"/>
    <lineage>
        <taxon>Bacteria</taxon>
        <taxon>Pseudomonadati</taxon>
        <taxon>Verrucomicrobiota</taxon>
        <taxon>Opitutia</taxon>
        <taxon>Opitutales</taxon>
        <taxon>Opitutaceae</taxon>
        <taxon>Horticoccus</taxon>
    </lineage>
</organism>
<dbReference type="Proteomes" id="UP000825051">
    <property type="component" value="Chromosome"/>
</dbReference>
<dbReference type="EMBL" id="CP080507">
    <property type="protein sequence ID" value="QYM79352.1"/>
    <property type="molecule type" value="Genomic_DNA"/>
</dbReference>
<dbReference type="AlphaFoldDB" id="A0A8F9TXI2"/>
<sequence length="498" mass="58997">MPHFRRLLLLGLAVALLLRAGAEERERNVWPFWVAQADVATDEVTSWHSMGPLVFKKPAPATDVDESKTISGVRPFWVAWRDGNGEIRNATVLYPLWFYRGDRDAYQWSIFNLINHSRYRAGVTPAGDKIRDNHFDLWPIYFSRDTGSPESSYHAVFPIYGRVPSRFFKDEVEWVLFPFYFHTVKKDTANTWTPWPFVRVTTGGEHGFALWPLFGFSTRPGESRQQYYLWPLIYNSHSKLSQPVPSVQQGFLPFYTRQTSAQVRSENFLWPFFGYTDRSAPYRYHEQRYFWPFLVQGRGEDHYVNRWGPFYTHSNIKGFDKKWYLWPFVRHAEWQDGPLIQERDQFLYFLYRAQKQRSATNPNLPIAAKRNFWPLLSTWSNGAGRRQVEFPSPLEVFFPDNERVRESWTPLFALYRYDQRAPGRVRHEFLWGAITYRKTPDRREFHVGPLFSTEKTPGHRRIAIGNGLVGLRRDEGRWRLFWFDFPSKQAKMNASPSR</sequence>